<dbReference type="AlphaFoldDB" id="A0A5B7EPJ4"/>
<evidence type="ECO:0000256" key="2">
    <source>
        <dbReference type="ARBA" id="ARBA00022737"/>
    </source>
</evidence>
<protein>
    <submittedName>
        <fullName evidence="8">Death-associated protein kinase 1</fullName>
    </submittedName>
</protein>
<evidence type="ECO:0000256" key="3">
    <source>
        <dbReference type="ARBA" id="ARBA00022741"/>
    </source>
</evidence>
<dbReference type="Gene3D" id="3.40.50.300">
    <property type="entry name" value="P-loop containing nucleotide triphosphate hydrolases"/>
    <property type="match status" value="1"/>
</dbReference>
<dbReference type="InterPro" id="IPR020859">
    <property type="entry name" value="ROC"/>
</dbReference>
<feature type="domain" description="Roc" evidence="7">
    <location>
        <begin position="377"/>
        <end position="646"/>
    </location>
</feature>
<feature type="repeat" description="ANK" evidence="5">
    <location>
        <begin position="172"/>
        <end position="204"/>
    </location>
</feature>
<comment type="cofactor">
    <cofactor evidence="1">
        <name>Mg(2+)</name>
        <dbReference type="ChEBI" id="CHEBI:18420"/>
    </cofactor>
</comment>
<keyword evidence="3" id="KW-0547">Nucleotide-binding</keyword>
<dbReference type="InterPro" id="IPR002110">
    <property type="entry name" value="Ankyrin_rpt"/>
</dbReference>
<evidence type="ECO:0000256" key="1">
    <source>
        <dbReference type="ARBA" id="ARBA00001946"/>
    </source>
</evidence>
<feature type="compositionally biased region" description="Low complexity" evidence="6">
    <location>
        <begin position="41"/>
        <end position="61"/>
    </location>
</feature>
<dbReference type="PROSITE" id="PS51424">
    <property type="entry name" value="ROC"/>
    <property type="match status" value="1"/>
</dbReference>
<feature type="compositionally biased region" description="Gly residues" evidence="6">
    <location>
        <begin position="80"/>
        <end position="90"/>
    </location>
</feature>
<dbReference type="PROSITE" id="PS50088">
    <property type="entry name" value="ANK_REPEAT"/>
    <property type="match status" value="4"/>
</dbReference>
<accession>A0A5B7EPJ4</accession>
<gene>
    <name evidence="8" type="primary">DAPK1_0</name>
    <name evidence="8" type="ORF">E2C01_029509</name>
</gene>
<feature type="region of interest" description="Disordered" evidence="6">
    <location>
        <begin position="1"/>
        <end position="97"/>
    </location>
</feature>
<dbReference type="EMBL" id="VSRR010003419">
    <property type="protein sequence ID" value="MPC36062.1"/>
    <property type="molecule type" value="Genomic_DNA"/>
</dbReference>
<feature type="compositionally biased region" description="Low complexity" evidence="6">
    <location>
        <begin position="418"/>
        <end position="433"/>
    </location>
</feature>
<evidence type="ECO:0000256" key="6">
    <source>
        <dbReference type="SAM" id="MobiDB-lite"/>
    </source>
</evidence>
<dbReference type="SMART" id="SM00248">
    <property type="entry name" value="ANK"/>
    <property type="match status" value="4"/>
</dbReference>
<keyword evidence="2" id="KW-0677">Repeat</keyword>
<dbReference type="PROSITE" id="PS50297">
    <property type="entry name" value="ANK_REP_REGION"/>
    <property type="match status" value="4"/>
</dbReference>
<evidence type="ECO:0000313" key="9">
    <source>
        <dbReference type="Proteomes" id="UP000324222"/>
    </source>
</evidence>
<keyword evidence="9" id="KW-1185">Reference proteome</keyword>
<reference evidence="8 9" key="1">
    <citation type="submission" date="2019-05" db="EMBL/GenBank/DDBJ databases">
        <title>Another draft genome of Portunus trituberculatus and its Hox gene families provides insights of decapod evolution.</title>
        <authorList>
            <person name="Jeong J.-H."/>
            <person name="Song I."/>
            <person name="Kim S."/>
            <person name="Choi T."/>
            <person name="Kim D."/>
            <person name="Ryu S."/>
            <person name="Kim W."/>
        </authorList>
    </citation>
    <scope>NUCLEOTIDE SEQUENCE [LARGE SCALE GENOMIC DNA]</scope>
    <source>
        <tissue evidence="8">Muscle</tissue>
    </source>
</reference>
<keyword evidence="8" id="KW-0418">Kinase</keyword>
<organism evidence="8 9">
    <name type="scientific">Portunus trituberculatus</name>
    <name type="common">Swimming crab</name>
    <name type="synonym">Neptunus trituberculatus</name>
    <dbReference type="NCBI Taxonomy" id="210409"/>
    <lineage>
        <taxon>Eukaryota</taxon>
        <taxon>Metazoa</taxon>
        <taxon>Ecdysozoa</taxon>
        <taxon>Arthropoda</taxon>
        <taxon>Crustacea</taxon>
        <taxon>Multicrustacea</taxon>
        <taxon>Malacostraca</taxon>
        <taxon>Eumalacostraca</taxon>
        <taxon>Eucarida</taxon>
        <taxon>Decapoda</taxon>
        <taxon>Pleocyemata</taxon>
        <taxon>Brachyura</taxon>
        <taxon>Eubrachyura</taxon>
        <taxon>Portunoidea</taxon>
        <taxon>Portunidae</taxon>
        <taxon>Portuninae</taxon>
        <taxon>Portunus</taxon>
    </lineage>
</organism>
<dbReference type="GO" id="GO:0000166">
    <property type="term" value="F:nucleotide binding"/>
    <property type="evidence" value="ECO:0007669"/>
    <property type="project" value="UniProtKB-KW"/>
</dbReference>
<dbReference type="SUPFAM" id="SSF52540">
    <property type="entry name" value="P-loop containing nucleoside triphosphate hydrolases"/>
    <property type="match status" value="1"/>
</dbReference>
<name>A0A5B7EPJ4_PORTR</name>
<evidence type="ECO:0000256" key="4">
    <source>
        <dbReference type="ARBA" id="ARBA00023043"/>
    </source>
</evidence>
<feature type="compositionally biased region" description="Basic and acidic residues" evidence="6">
    <location>
        <begin position="27"/>
        <end position="36"/>
    </location>
</feature>
<dbReference type="Proteomes" id="UP000324222">
    <property type="component" value="Unassembled WGS sequence"/>
</dbReference>
<dbReference type="InterPro" id="IPR027417">
    <property type="entry name" value="P-loop_NTPase"/>
</dbReference>
<proteinExistence type="predicted"/>
<feature type="repeat" description="ANK" evidence="5">
    <location>
        <begin position="271"/>
        <end position="303"/>
    </location>
</feature>
<dbReference type="Gene3D" id="1.25.40.20">
    <property type="entry name" value="Ankyrin repeat-containing domain"/>
    <property type="match status" value="2"/>
</dbReference>
<dbReference type="PANTHER" id="PTHR24198">
    <property type="entry name" value="ANKYRIN REPEAT AND PROTEIN KINASE DOMAIN-CONTAINING PROTEIN"/>
    <property type="match status" value="1"/>
</dbReference>
<comment type="caution">
    <text evidence="8">The sequence shown here is derived from an EMBL/GenBank/DDBJ whole genome shotgun (WGS) entry which is preliminary data.</text>
</comment>
<dbReference type="Pfam" id="PF12796">
    <property type="entry name" value="Ank_2"/>
    <property type="match status" value="1"/>
</dbReference>
<evidence type="ECO:0000256" key="5">
    <source>
        <dbReference type="PROSITE-ProRule" id="PRU00023"/>
    </source>
</evidence>
<dbReference type="SUPFAM" id="SSF48403">
    <property type="entry name" value="Ankyrin repeat"/>
    <property type="match status" value="1"/>
</dbReference>
<dbReference type="GO" id="GO:0016301">
    <property type="term" value="F:kinase activity"/>
    <property type="evidence" value="ECO:0007669"/>
    <property type="project" value="UniProtKB-KW"/>
</dbReference>
<dbReference type="PANTHER" id="PTHR24198:SF165">
    <property type="entry name" value="ANKYRIN REPEAT-CONTAINING PROTEIN-RELATED"/>
    <property type="match status" value="1"/>
</dbReference>
<evidence type="ECO:0000259" key="7">
    <source>
        <dbReference type="PROSITE" id="PS51424"/>
    </source>
</evidence>
<evidence type="ECO:0000313" key="8">
    <source>
        <dbReference type="EMBL" id="MPC36062.1"/>
    </source>
</evidence>
<dbReference type="Pfam" id="PF00023">
    <property type="entry name" value="Ank"/>
    <property type="match status" value="2"/>
</dbReference>
<feature type="repeat" description="ANK" evidence="5">
    <location>
        <begin position="238"/>
        <end position="270"/>
    </location>
</feature>
<feature type="repeat" description="ANK" evidence="5">
    <location>
        <begin position="205"/>
        <end position="237"/>
    </location>
</feature>
<keyword evidence="8" id="KW-0808">Transferase</keyword>
<keyword evidence="4 5" id="KW-0040">ANK repeat</keyword>
<dbReference type="OrthoDB" id="74764at2759"/>
<dbReference type="InterPro" id="IPR036770">
    <property type="entry name" value="Ankyrin_rpt-contain_sf"/>
</dbReference>
<sequence>MTTRSESRPQLLYSASNDDDAQSGGGKQDRKGHGSPETEFEPLATTTVTTTSTSTPTTAETDANGDGVSESKGDDENCVNGGGEEGGGGDSTEAGKSCDASSLAVAPSSGLQHHFSLDFPRAQLEKLEPEMLQDSSFVLSAMVAAVEEGNLPGLEKLFTVAQNIDVNMANKHGESAIHLSCGLGQLDALRFLVKKGGGIEATDAQGDTPLHWAARQGHAHIIAYLIEQGAQINTQNKNGETCLHVACRYGHTMVVQNLCLCNMNIDLQDDHGETALHIAVWHGFPRIVHHLCSASANTELTDKVGLSPVPTLCPSSCFNLHHWCLCLAGCTVEQKSREGILAEVSAMAQGYDDIADLLNRLRGEQQREEYIQQLIPSPASIPRIKVKFLGHSGAGKTALVDTLKTGYFSSFFRRSKSSTSTTSIGSVGKSSSTMKGHFEMESPLSSRQNSLTFEPCENYTKGIDVQQVTISGVGELSLWEFSGHEAYFPVYDHFIGNTSCVHLVVFSLNQPFDVQLQQCSFWLSFLQARIPPMEPLSCYHCFVLNILHMLTLCPADMRGKPSKPAKVALVGTHADTAQCHRNLQGEFVAPQVHLLQLLTLPQEKLLDLFGDVFEVHDTVFVMDATAPGSAASRALKQYLADCKAKVTQDSVGVVQVVTEDHQKASNGLSSVLVWQQGWSGASVAYAVGAAVSGDGYTILQPDSCEVTAPLLLSPHNAMYYKYL</sequence>
<feature type="region of interest" description="Disordered" evidence="6">
    <location>
        <begin position="418"/>
        <end position="439"/>
    </location>
</feature>